<protein>
    <submittedName>
        <fullName evidence="2">Uncharacterized protein</fullName>
    </submittedName>
</protein>
<reference evidence="2 3" key="1">
    <citation type="journal article" date="2023" name="Plants (Basel)">
        <title>Bridging the Gap: Combining Genomics and Transcriptomics Approaches to Understand Stylosanthes scabra, an Orphan Legume from the Brazilian Caatinga.</title>
        <authorList>
            <person name="Ferreira-Neto J.R.C."/>
            <person name="da Silva M.D."/>
            <person name="Binneck E."/>
            <person name="de Melo N.F."/>
            <person name="da Silva R.H."/>
            <person name="de Melo A.L.T.M."/>
            <person name="Pandolfi V."/>
            <person name="Bustamante F.O."/>
            <person name="Brasileiro-Vidal A.C."/>
            <person name="Benko-Iseppon A.M."/>
        </authorList>
    </citation>
    <scope>NUCLEOTIDE SEQUENCE [LARGE SCALE GENOMIC DNA]</scope>
    <source>
        <tissue evidence="2">Leaves</tissue>
    </source>
</reference>
<name>A0ABU6YAS9_9FABA</name>
<comment type="caution">
    <text evidence="2">The sequence shown here is derived from an EMBL/GenBank/DDBJ whole genome shotgun (WGS) entry which is preliminary data.</text>
</comment>
<keyword evidence="3" id="KW-1185">Reference proteome</keyword>
<dbReference type="EMBL" id="JASCZI010241788">
    <property type="protein sequence ID" value="MED6206925.1"/>
    <property type="molecule type" value="Genomic_DNA"/>
</dbReference>
<evidence type="ECO:0000256" key="1">
    <source>
        <dbReference type="SAM" id="MobiDB-lite"/>
    </source>
</evidence>
<dbReference type="Proteomes" id="UP001341840">
    <property type="component" value="Unassembled WGS sequence"/>
</dbReference>
<gene>
    <name evidence="2" type="ORF">PIB30_031151</name>
</gene>
<proteinExistence type="predicted"/>
<sequence length="113" mass="12991">MANDSGQRQIKKYKPKPAYYVEIPDDSDEDGDEAYKVKQEEATEQQGLELALILENTLVLKRKWKEDDQPMYNMHIMLNNADNDEQENNKSKKGAAKSNMAEEAGLMKPHHKP</sequence>
<evidence type="ECO:0000313" key="2">
    <source>
        <dbReference type="EMBL" id="MED6206925.1"/>
    </source>
</evidence>
<feature type="region of interest" description="Disordered" evidence="1">
    <location>
        <begin position="1"/>
        <end position="32"/>
    </location>
</feature>
<evidence type="ECO:0000313" key="3">
    <source>
        <dbReference type="Proteomes" id="UP001341840"/>
    </source>
</evidence>
<feature type="region of interest" description="Disordered" evidence="1">
    <location>
        <begin position="79"/>
        <end position="113"/>
    </location>
</feature>
<organism evidence="2 3">
    <name type="scientific">Stylosanthes scabra</name>
    <dbReference type="NCBI Taxonomy" id="79078"/>
    <lineage>
        <taxon>Eukaryota</taxon>
        <taxon>Viridiplantae</taxon>
        <taxon>Streptophyta</taxon>
        <taxon>Embryophyta</taxon>
        <taxon>Tracheophyta</taxon>
        <taxon>Spermatophyta</taxon>
        <taxon>Magnoliopsida</taxon>
        <taxon>eudicotyledons</taxon>
        <taxon>Gunneridae</taxon>
        <taxon>Pentapetalae</taxon>
        <taxon>rosids</taxon>
        <taxon>fabids</taxon>
        <taxon>Fabales</taxon>
        <taxon>Fabaceae</taxon>
        <taxon>Papilionoideae</taxon>
        <taxon>50 kb inversion clade</taxon>
        <taxon>dalbergioids sensu lato</taxon>
        <taxon>Dalbergieae</taxon>
        <taxon>Pterocarpus clade</taxon>
        <taxon>Stylosanthes</taxon>
    </lineage>
</organism>
<accession>A0ABU6YAS9</accession>
<feature type="compositionally biased region" description="Acidic residues" evidence="1">
    <location>
        <begin position="23"/>
        <end position="32"/>
    </location>
</feature>